<accession>A0A5S5CCZ0</accession>
<proteinExistence type="predicted"/>
<name>A0A5S5CCZ0_9BACL</name>
<dbReference type="RefSeq" id="WP_148928927.1">
    <property type="nucleotide sequence ID" value="NZ_VNHS01000003.1"/>
</dbReference>
<dbReference type="OrthoDB" id="9846633at2"/>
<dbReference type="Proteomes" id="UP000323257">
    <property type="component" value="Unassembled WGS sequence"/>
</dbReference>
<reference evidence="1 2" key="1">
    <citation type="submission" date="2019-07" db="EMBL/GenBank/DDBJ databases">
        <title>Genomic Encyclopedia of Type Strains, Phase III (KMG-III): the genomes of soil and plant-associated and newly described type strains.</title>
        <authorList>
            <person name="Whitman W."/>
        </authorList>
    </citation>
    <scope>NUCLEOTIDE SEQUENCE [LARGE SCALE GENOMIC DNA]</scope>
    <source>
        <strain evidence="1 2">BL24</strain>
    </source>
</reference>
<evidence type="ECO:0000313" key="1">
    <source>
        <dbReference type="EMBL" id="TYP76508.1"/>
    </source>
</evidence>
<dbReference type="EMBL" id="VNHS01000003">
    <property type="protein sequence ID" value="TYP76508.1"/>
    <property type="molecule type" value="Genomic_DNA"/>
</dbReference>
<evidence type="ECO:0008006" key="3">
    <source>
        <dbReference type="Google" id="ProtNLM"/>
    </source>
</evidence>
<comment type="caution">
    <text evidence="1">The sequence shown here is derived from an EMBL/GenBank/DDBJ whole genome shotgun (WGS) entry which is preliminary data.</text>
</comment>
<protein>
    <recommendedName>
        <fullName evidence="3">DNA-binding domain-containing protein</fullName>
    </recommendedName>
</protein>
<keyword evidence="2" id="KW-1185">Reference proteome</keyword>
<gene>
    <name evidence="1" type="ORF">BCM02_103170</name>
</gene>
<organism evidence="1 2">
    <name type="scientific">Paenibacillus methanolicus</name>
    <dbReference type="NCBI Taxonomy" id="582686"/>
    <lineage>
        <taxon>Bacteria</taxon>
        <taxon>Bacillati</taxon>
        <taxon>Bacillota</taxon>
        <taxon>Bacilli</taxon>
        <taxon>Bacillales</taxon>
        <taxon>Paenibacillaceae</taxon>
        <taxon>Paenibacillus</taxon>
    </lineage>
</organism>
<sequence>MSLAEIQRMMLKVTISPDLSDELFVRPEDAGDRFGLEEEELQAARQLPRRVIESFQYAVAHKRLSKSALPFVRRTLSLLTYEQTKRLTRDFLRGRDMHQNEWAAQLAAFLDFAAAQAEPARARLFADITAFEKWMHACATSPATPLPEQPGYCVAPHVHFRAFPYPSELIIEERLDPELLERHYGQIGYVLCCPDSGKIDLYEIDQACYELLSSCRQPVAMEALAAAADRIVRAYALEKEPQDMIDELLDMNIIVSTKGEDQGW</sequence>
<evidence type="ECO:0000313" key="2">
    <source>
        <dbReference type="Proteomes" id="UP000323257"/>
    </source>
</evidence>
<dbReference type="AlphaFoldDB" id="A0A5S5CCZ0"/>